<evidence type="ECO:0000313" key="2">
    <source>
        <dbReference type="Proteomes" id="UP000252519"/>
    </source>
</evidence>
<sequence>MRTIFGPVCRNETKSSERLGREQVELFVDPDDLTSRATGICIDTIRQCDDPVLKNTCCIAGNPARKKRFSSNDDCSTSDNKAAVTQEKGKRGRRTRNASESKVLLSCHEYRFFFLGTDEELNRIFKTKEASEVMCASGAAIMPNHRLLEETPKSRKSYEFEVGFKLHPK</sequence>
<organism evidence="1 2">
    <name type="scientific">Ancylostoma caninum</name>
    <name type="common">Dog hookworm</name>
    <dbReference type="NCBI Taxonomy" id="29170"/>
    <lineage>
        <taxon>Eukaryota</taxon>
        <taxon>Metazoa</taxon>
        <taxon>Ecdysozoa</taxon>
        <taxon>Nematoda</taxon>
        <taxon>Chromadorea</taxon>
        <taxon>Rhabditida</taxon>
        <taxon>Rhabditina</taxon>
        <taxon>Rhabditomorpha</taxon>
        <taxon>Strongyloidea</taxon>
        <taxon>Ancylostomatidae</taxon>
        <taxon>Ancylostomatinae</taxon>
        <taxon>Ancylostoma</taxon>
    </lineage>
</organism>
<keyword evidence="2" id="KW-1185">Reference proteome</keyword>
<reference evidence="1 2" key="1">
    <citation type="submission" date="2014-10" db="EMBL/GenBank/DDBJ databases">
        <title>Draft genome of the hookworm Ancylostoma caninum.</title>
        <authorList>
            <person name="Mitreva M."/>
        </authorList>
    </citation>
    <scope>NUCLEOTIDE SEQUENCE [LARGE SCALE GENOMIC DNA]</scope>
    <source>
        <strain evidence="1 2">Baltimore</strain>
    </source>
</reference>
<comment type="caution">
    <text evidence="1">The sequence shown here is derived from an EMBL/GenBank/DDBJ whole genome shotgun (WGS) entry which is preliminary data.</text>
</comment>
<dbReference type="OrthoDB" id="10672611at2759"/>
<proteinExistence type="predicted"/>
<dbReference type="EMBL" id="JOJR01000057">
    <property type="protein sequence ID" value="RCN47730.1"/>
    <property type="molecule type" value="Genomic_DNA"/>
</dbReference>
<dbReference type="AlphaFoldDB" id="A0A368GXJ0"/>
<gene>
    <name evidence="1" type="ORF">ANCCAN_06194</name>
</gene>
<dbReference type="Proteomes" id="UP000252519">
    <property type="component" value="Unassembled WGS sequence"/>
</dbReference>
<accession>A0A368GXJ0</accession>
<name>A0A368GXJ0_ANCCA</name>
<evidence type="ECO:0000313" key="1">
    <source>
        <dbReference type="EMBL" id="RCN47730.1"/>
    </source>
</evidence>
<protein>
    <submittedName>
        <fullName evidence="1">Uncharacterized protein</fullName>
    </submittedName>
</protein>